<dbReference type="EMBL" id="FNCJ01000012">
    <property type="protein sequence ID" value="SDH72144.1"/>
    <property type="molecule type" value="Genomic_DNA"/>
</dbReference>
<dbReference type="Proteomes" id="UP000199706">
    <property type="component" value="Unassembled WGS sequence"/>
</dbReference>
<dbReference type="GO" id="GO:0016758">
    <property type="term" value="F:hexosyltransferase activity"/>
    <property type="evidence" value="ECO:0007669"/>
    <property type="project" value="UniProtKB-ARBA"/>
</dbReference>
<protein>
    <submittedName>
        <fullName evidence="2">Glycosyl transferase family 2</fullName>
    </submittedName>
</protein>
<evidence type="ECO:0000313" key="3">
    <source>
        <dbReference type="Proteomes" id="UP000199706"/>
    </source>
</evidence>
<dbReference type="Gene3D" id="3.90.550.10">
    <property type="entry name" value="Spore Coat Polysaccharide Biosynthesis Protein SpsA, Chain A"/>
    <property type="match status" value="1"/>
</dbReference>
<dbReference type="InterPro" id="IPR001173">
    <property type="entry name" value="Glyco_trans_2-like"/>
</dbReference>
<gene>
    <name evidence="2" type="ORF">SAMN05216466_112190</name>
</gene>
<name>A0A1G8EQJ7_9BURK</name>
<accession>A0A1G8EQJ7</accession>
<feature type="domain" description="Glycosyltransferase 2-like" evidence="1">
    <location>
        <begin position="4"/>
        <end position="122"/>
    </location>
</feature>
<dbReference type="RefSeq" id="WP_090687676.1">
    <property type="nucleotide sequence ID" value="NZ_CADERL010000007.1"/>
</dbReference>
<dbReference type="InterPro" id="IPR029044">
    <property type="entry name" value="Nucleotide-diphossugar_trans"/>
</dbReference>
<evidence type="ECO:0000313" key="2">
    <source>
        <dbReference type="EMBL" id="SDH72144.1"/>
    </source>
</evidence>
<dbReference type="CDD" id="cd04196">
    <property type="entry name" value="GT_2_like_d"/>
    <property type="match status" value="1"/>
</dbReference>
<proteinExistence type="predicted"/>
<dbReference type="PANTHER" id="PTHR22916">
    <property type="entry name" value="GLYCOSYLTRANSFERASE"/>
    <property type="match status" value="1"/>
</dbReference>
<dbReference type="SUPFAM" id="SSF53448">
    <property type="entry name" value="Nucleotide-diphospho-sugar transferases"/>
    <property type="match status" value="1"/>
</dbReference>
<dbReference type="OrthoDB" id="9802649at2"/>
<dbReference type="PANTHER" id="PTHR22916:SF3">
    <property type="entry name" value="UDP-GLCNAC:BETAGAL BETA-1,3-N-ACETYLGLUCOSAMINYLTRANSFERASE-LIKE PROTEIN 1"/>
    <property type="match status" value="1"/>
</dbReference>
<dbReference type="Pfam" id="PF00535">
    <property type="entry name" value="Glycos_transf_2"/>
    <property type="match status" value="1"/>
</dbReference>
<keyword evidence="2" id="KW-0808">Transferase</keyword>
<organism evidence="2 3">
    <name type="scientific">Paraburkholderia phenazinium</name>
    <dbReference type="NCBI Taxonomy" id="60549"/>
    <lineage>
        <taxon>Bacteria</taxon>
        <taxon>Pseudomonadati</taxon>
        <taxon>Pseudomonadota</taxon>
        <taxon>Betaproteobacteria</taxon>
        <taxon>Burkholderiales</taxon>
        <taxon>Burkholderiaceae</taxon>
        <taxon>Paraburkholderia</taxon>
    </lineage>
</organism>
<evidence type="ECO:0000259" key="1">
    <source>
        <dbReference type="Pfam" id="PF00535"/>
    </source>
</evidence>
<dbReference type="AlphaFoldDB" id="A0A1G8EQJ7"/>
<reference evidence="2 3" key="1">
    <citation type="submission" date="2016-10" db="EMBL/GenBank/DDBJ databases">
        <authorList>
            <person name="de Groot N.N."/>
        </authorList>
    </citation>
    <scope>NUCLEOTIDE SEQUENCE [LARGE SCALE GENOMIC DNA]</scope>
    <source>
        <strain evidence="2 3">LMG 2247</strain>
    </source>
</reference>
<sequence>MRISIAMATYNGSPYIQQQLKSLAAQTVLPYELVVTDDGSTDETLAIVEAFAVHAPFPVHIHRNTRRLNFADNFLHAASLCKGDWIAFCDQDDVWLKDKLEHVSGEAHGDVSMIVHRVQIVDADLQPIPGAAIACHVRRGPGPQRLPPMGYFSGLCITFNAALLGLLLQHPRFPDANNPAYEAAHDRWVSTIADTVGRVCFINKPLVLYRQHGANACGATTGSLGMAIGRSGAPGSSTYQQAAMLAQNYSDCFEMLAASAAGTPWQARLQAGAQRYRATRDYLAARSVLYGTSEFSGRMWAWAKMCLKWSYRFNPVRAPLLAVAKDLRTVLFKTV</sequence>